<evidence type="ECO:0000259" key="13">
    <source>
        <dbReference type="PROSITE" id="PS50011"/>
    </source>
</evidence>
<evidence type="ECO:0000256" key="8">
    <source>
        <dbReference type="ARBA" id="ARBA00022840"/>
    </source>
</evidence>
<reference evidence="14 15" key="1">
    <citation type="submission" date="2014-04" db="EMBL/GenBank/DDBJ databases">
        <authorList>
            <consortium name="DOE Joint Genome Institute"/>
            <person name="Kuo A."/>
            <person name="Zuccaro A."/>
            <person name="Kohler A."/>
            <person name="Nagy L.G."/>
            <person name="Floudas D."/>
            <person name="Copeland A."/>
            <person name="Barry K.W."/>
            <person name="Cichocki N."/>
            <person name="Veneault-Fourrey C."/>
            <person name="LaButti K."/>
            <person name="Lindquist E.A."/>
            <person name="Lipzen A."/>
            <person name="Lundell T."/>
            <person name="Morin E."/>
            <person name="Murat C."/>
            <person name="Sun H."/>
            <person name="Tunlid A."/>
            <person name="Henrissat B."/>
            <person name="Grigoriev I.V."/>
            <person name="Hibbett D.S."/>
            <person name="Martin F."/>
            <person name="Nordberg H.P."/>
            <person name="Cantor M.N."/>
            <person name="Hua S.X."/>
        </authorList>
    </citation>
    <scope>NUCLEOTIDE SEQUENCE [LARGE SCALE GENOMIC DNA]</scope>
    <source>
        <strain evidence="14 15">MAFF 305830</strain>
    </source>
</reference>
<evidence type="ECO:0000256" key="5">
    <source>
        <dbReference type="ARBA" id="ARBA00022679"/>
    </source>
</evidence>
<dbReference type="SMART" id="SM00220">
    <property type="entry name" value="S_TKc"/>
    <property type="match status" value="1"/>
</dbReference>
<comment type="catalytic activity">
    <reaction evidence="11">
        <text>L-seryl-[protein] + ATP = O-phospho-L-seryl-[protein] + ADP + H(+)</text>
        <dbReference type="Rhea" id="RHEA:17989"/>
        <dbReference type="Rhea" id="RHEA-COMP:9863"/>
        <dbReference type="Rhea" id="RHEA-COMP:11604"/>
        <dbReference type="ChEBI" id="CHEBI:15378"/>
        <dbReference type="ChEBI" id="CHEBI:29999"/>
        <dbReference type="ChEBI" id="CHEBI:30616"/>
        <dbReference type="ChEBI" id="CHEBI:83421"/>
        <dbReference type="ChEBI" id="CHEBI:456216"/>
        <dbReference type="EC" id="2.7.11.17"/>
    </reaction>
</comment>
<dbReference type="EC" id="2.7.11.17" evidence="2"/>
<keyword evidence="7" id="KW-0418">Kinase</keyword>
<feature type="compositionally biased region" description="Polar residues" evidence="12">
    <location>
        <begin position="63"/>
        <end position="95"/>
    </location>
</feature>
<evidence type="ECO:0000256" key="6">
    <source>
        <dbReference type="ARBA" id="ARBA00022741"/>
    </source>
</evidence>
<keyword evidence="15" id="KW-1185">Reference proteome</keyword>
<sequence length="507" mass="56317">MPFAILPQPPSFKKKRNYTLHEQLGSGTFGKVIRATWVKPIDGVATPIPSTTTTPKSAKFGKSSPSIKQNSFSGTNLSPRPTEGFSTSGLASSNVEPGESRDVALKVIPKKKVKGNEDAVWGEMNVLKGLDHPNIVKFYEWFESREKYYLSFELAVGGELFERISKLGKFTENDAQNVIRSVLEGVKYLHDHDIVHRDLKPENILYRTKDPKSDIVIADFGIAKHLHTPEEQLHNVAGSFGYVAPEVLSEKGHGKPVDVWSTGIITYVLLCGYSPFRSENPKDLVQETINARIEFHDRYWKNISDEAKKFILSLLKPDPEDRPTAQEALRNPWLLVEADKDRDLSGLRENFSPRAKWKNAIDAVRAAGRISALARTQGQLAREKTSDSTRTDESGGWASGTSRKGTRREGQTTSDEEEEGDEETVGEEWEVKSHRHHQSSTSIPSKKDVSEKSKVAGVSIHEGHTGAIPSKAGDVDAKPGHDHDDDDGPHFPGAFIWGKIKHLSLDD</sequence>
<evidence type="ECO:0000256" key="9">
    <source>
        <dbReference type="ARBA" id="ARBA00022860"/>
    </source>
</evidence>
<protein>
    <recommendedName>
        <fullName evidence="2">calcium/calmodulin-dependent protein kinase</fullName>
        <ecNumber evidence="2">2.7.11.17</ecNumber>
    </recommendedName>
</protein>
<gene>
    <name evidence="14" type="ORF">M408DRAFT_333773</name>
</gene>
<dbReference type="PROSITE" id="PS00108">
    <property type="entry name" value="PROTEIN_KINASE_ST"/>
    <property type="match status" value="1"/>
</dbReference>
<keyword evidence="4" id="KW-0597">Phosphoprotein</keyword>
<dbReference type="InterPro" id="IPR000719">
    <property type="entry name" value="Prot_kinase_dom"/>
</dbReference>
<dbReference type="HOGENOM" id="CLU_000288_63_0_1"/>
<dbReference type="OrthoDB" id="40902at2759"/>
<evidence type="ECO:0000313" key="14">
    <source>
        <dbReference type="EMBL" id="KIM20885.1"/>
    </source>
</evidence>
<dbReference type="Pfam" id="PF00069">
    <property type="entry name" value="Pkinase"/>
    <property type="match status" value="1"/>
</dbReference>
<keyword evidence="5" id="KW-0808">Transferase</keyword>
<dbReference type="InterPro" id="IPR008271">
    <property type="entry name" value="Ser/Thr_kinase_AS"/>
</dbReference>
<comment type="catalytic activity">
    <reaction evidence="10">
        <text>L-threonyl-[protein] + ATP = O-phospho-L-threonyl-[protein] + ADP + H(+)</text>
        <dbReference type="Rhea" id="RHEA:46608"/>
        <dbReference type="Rhea" id="RHEA-COMP:11060"/>
        <dbReference type="Rhea" id="RHEA-COMP:11605"/>
        <dbReference type="ChEBI" id="CHEBI:15378"/>
        <dbReference type="ChEBI" id="CHEBI:30013"/>
        <dbReference type="ChEBI" id="CHEBI:30616"/>
        <dbReference type="ChEBI" id="CHEBI:61977"/>
        <dbReference type="ChEBI" id="CHEBI:456216"/>
        <dbReference type="EC" id="2.7.11.17"/>
    </reaction>
</comment>
<feature type="compositionally biased region" description="Basic and acidic residues" evidence="12">
    <location>
        <begin position="473"/>
        <end position="483"/>
    </location>
</feature>
<dbReference type="Gene3D" id="3.30.200.20">
    <property type="entry name" value="Phosphorylase Kinase, domain 1"/>
    <property type="match status" value="1"/>
</dbReference>
<evidence type="ECO:0000313" key="15">
    <source>
        <dbReference type="Proteomes" id="UP000054097"/>
    </source>
</evidence>
<feature type="compositionally biased region" description="Basic and acidic residues" evidence="12">
    <location>
        <begin position="445"/>
        <end position="454"/>
    </location>
</feature>
<feature type="region of interest" description="Disordered" evidence="12">
    <location>
        <begin position="47"/>
        <end position="97"/>
    </location>
</feature>
<evidence type="ECO:0000256" key="2">
    <source>
        <dbReference type="ARBA" id="ARBA00012434"/>
    </source>
</evidence>
<evidence type="ECO:0000256" key="11">
    <source>
        <dbReference type="ARBA" id="ARBA00047430"/>
    </source>
</evidence>
<keyword evidence="6" id="KW-0547">Nucleotide-binding</keyword>
<dbReference type="InterPro" id="IPR011009">
    <property type="entry name" value="Kinase-like_dom_sf"/>
</dbReference>
<dbReference type="SUPFAM" id="SSF56112">
    <property type="entry name" value="Protein kinase-like (PK-like)"/>
    <property type="match status" value="1"/>
</dbReference>
<organism evidence="14 15">
    <name type="scientific">Serendipita vermifera MAFF 305830</name>
    <dbReference type="NCBI Taxonomy" id="933852"/>
    <lineage>
        <taxon>Eukaryota</taxon>
        <taxon>Fungi</taxon>
        <taxon>Dikarya</taxon>
        <taxon>Basidiomycota</taxon>
        <taxon>Agaricomycotina</taxon>
        <taxon>Agaricomycetes</taxon>
        <taxon>Sebacinales</taxon>
        <taxon>Serendipitaceae</taxon>
        <taxon>Serendipita</taxon>
    </lineage>
</organism>
<feature type="domain" description="Protein kinase" evidence="13">
    <location>
        <begin position="18"/>
        <end position="334"/>
    </location>
</feature>
<evidence type="ECO:0000256" key="3">
    <source>
        <dbReference type="ARBA" id="ARBA00022527"/>
    </source>
</evidence>
<proteinExistence type="inferred from homology"/>
<comment type="similarity">
    <text evidence="1">Belongs to the protein kinase superfamily. CAMK Ser/Thr protein kinase family. CaMK subfamily.</text>
</comment>
<dbReference type="PROSITE" id="PS50011">
    <property type="entry name" value="PROTEIN_KINASE_DOM"/>
    <property type="match status" value="1"/>
</dbReference>
<feature type="compositionally biased region" description="Basic and acidic residues" evidence="12">
    <location>
        <begin position="381"/>
        <end position="393"/>
    </location>
</feature>
<evidence type="ECO:0000256" key="7">
    <source>
        <dbReference type="ARBA" id="ARBA00022777"/>
    </source>
</evidence>
<reference evidence="15" key="2">
    <citation type="submission" date="2015-01" db="EMBL/GenBank/DDBJ databases">
        <title>Evolutionary Origins and Diversification of the Mycorrhizal Mutualists.</title>
        <authorList>
            <consortium name="DOE Joint Genome Institute"/>
            <consortium name="Mycorrhizal Genomics Consortium"/>
            <person name="Kohler A."/>
            <person name="Kuo A."/>
            <person name="Nagy L.G."/>
            <person name="Floudas D."/>
            <person name="Copeland A."/>
            <person name="Barry K.W."/>
            <person name="Cichocki N."/>
            <person name="Veneault-Fourrey C."/>
            <person name="LaButti K."/>
            <person name="Lindquist E.A."/>
            <person name="Lipzen A."/>
            <person name="Lundell T."/>
            <person name="Morin E."/>
            <person name="Murat C."/>
            <person name="Riley R."/>
            <person name="Ohm R."/>
            <person name="Sun H."/>
            <person name="Tunlid A."/>
            <person name="Henrissat B."/>
            <person name="Grigoriev I.V."/>
            <person name="Hibbett D.S."/>
            <person name="Martin F."/>
        </authorList>
    </citation>
    <scope>NUCLEOTIDE SEQUENCE [LARGE SCALE GENOMIC DNA]</scope>
    <source>
        <strain evidence="15">MAFF 305830</strain>
    </source>
</reference>
<dbReference type="Proteomes" id="UP000054097">
    <property type="component" value="Unassembled WGS sequence"/>
</dbReference>
<dbReference type="EMBL" id="KN824403">
    <property type="protein sequence ID" value="KIM20885.1"/>
    <property type="molecule type" value="Genomic_DNA"/>
</dbReference>
<evidence type="ECO:0000256" key="1">
    <source>
        <dbReference type="ARBA" id="ARBA00005354"/>
    </source>
</evidence>
<accession>A0A0C3A8B7</accession>
<name>A0A0C3A8B7_SERVB</name>
<keyword evidence="3" id="KW-0723">Serine/threonine-protein kinase</keyword>
<keyword evidence="9" id="KW-0112">Calmodulin-binding</keyword>
<evidence type="ECO:0000256" key="10">
    <source>
        <dbReference type="ARBA" id="ARBA00047307"/>
    </source>
</evidence>
<dbReference type="GO" id="GO:0004683">
    <property type="term" value="F:calcium/calmodulin-dependent protein kinase activity"/>
    <property type="evidence" value="ECO:0007669"/>
    <property type="project" value="UniProtKB-EC"/>
</dbReference>
<dbReference type="Gene3D" id="1.10.510.10">
    <property type="entry name" value="Transferase(Phosphotransferase) domain 1"/>
    <property type="match status" value="1"/>
</dbReference>
<keyword evidence="8" id="KW-0067">ATP-binding</keyword>
<dbReference type="STRING" id="933852.A0A0C3A8B7"/>
<dbReference type="GO" id="GO:0005516">
    <property type="term" value="F:calmodulin binding"/>
    <property type="evidence" value="ECO:0007669"/>
    <property type="project" value="UniProtKB-KW"/>
</dbReference>
<dbReference type="AlphaFoldDB" id="A0A0C3A8B7"/>
<evidence type="ECO:0000256" key="4">
    <source>
        <dbReference type="ARBA" id="ARBA00022553"/>
    </source>
</evidence>
<dbReference type="FunFam" id="1.10.510.10:FF:000449">
    <property type="entry name" value="Calcium/calmodulin-dependent protein kinase"/>
    <property type="match status" value="1"/>
</dbReference>
<feature type="region of interest" description="Disordered" evidence="12">
    <location>
        <begin position="375"/>
        <end position="491"/>
    </location>
</feature>
<dbReference type="CDD" id="cd05117">
    <property type="entry name" value="STKc_CAMK"/>
    <property type="match status" value="1"/>
</dbReference>
<dbReference type="GO" id="GO:0005524">
    <property type="term" value="F:ATP binding"/>
    <property type="evidence" value="ECO:0007669"/>
    <property type="project" value="UniProtKB-KW"/>
</dbReference>
<dbReference type="PANTHER" id="PTHR24347">
    <property type="entry name" value="SERINE/THREONINE-PROTEIN KINASE"/>
    <property type="match status" value="1"/>
</dbReference>
<feature type="compositionally biased region" description="Acidic residues" evidence="12">
    <location>
        <begin position="414"/>
        <end position="428"/>
    </location>
</feature>
<evidence type="ECO:0000256" key="12">
    <source>
        <dbReference type="SAM" id="MobiDB-lite"/>
    </source>
</evidence>